<sequence>MAKLDMREDIAKILLGMTEPGKNRHQKPLKWEEVNNIV</sequence>
<name>W2PH34_PHYN3</name>
<dbReference type="EMBL" id="KI669655">
    <property type="protein sequence ID" value="ETM99289.1"/>
    <property type="molecule type" value="Genomic_DNA"/>
</dbReference>
<proteinExistence type="predicted"/>
<dbReference type="Proteomes" id="UP000018817">
    <property type="component" value="Unassembled WGS sequence"/>
</dbReference>
<gene>
    <name evidence="1" type="ORF">PPTG_24448</name>
</gene>
<dbReference type="VEuPathDB" id="FungiDB:PPTG_24448"/>
<protein>
    <submittedName>
        <fullName evidence="1">Uncharacterized protein</fullName>
    </submittedName>
</protein>
<dbReference type="GeneID" id="20193047"/>
<reference evidence="2" key="1">
    <citation type="submission" date="2011-12" db="EMBL/GenBank/DDBJ databases">
        <authorList>
            <consortium name="The Broad Institute Genome Sequencing Platform"/>
            <person name="Russ C."/>
            <person name="Tyler B."/>
            <person name="Panabieres F."/>
            <person name="Shan W."/>
            <person name="Tripathy S."/>
            <person name="Grunwald N."/>
            <person name="Machado M."/>
            <person name="Young S.K."/>
            <person name="Zeng Q."/>
            <person name="Gargeya S."/>
            <person name="Fitzgerald M."/>
            <person name="Haas B."/>
            <person name="Abouelleil A."/>
            <person name="Alvarado L."/>
            <person name="Arachchi H.M."/>
            <person name="Berlin A."/>
            <person name="Chapman S.B."/>
            <person name="Gearin G."/>
            <person name="Goldberg J."/>
            <person name="Griggs A."/>
            <person name="Gujja S."/>
            <person name="Hansen M."/>
            <person name="Heiman D."/>
            <person name="Howarth C."/>
            <person name="Larimer J."/>
            <person name="Lui A."/>
            <person name="MacDonald P.J.P."/>
            <person name="McCowen C."/>
            <person name="Montmayeur A."/>
            <person name="Murphy C."/>
            <person name="Neiman D."/>
            <person name="Pearson M."/>
            <person name="Priest M."/>
            <person name="Roberts A."/>
            <person name="Saif S."/>
            <person name="Shea T."/>
            <person name="Sisk P."/>
            <person name="Stolte C."/>
            <person name="Sykes S."/>
            <person name="Wortman J."/>
            <person name="Nusbaum C."/>
            <person name="Birren B."/>
        </authorList>
    </citation>
    <scope>NUCLEOTIDE SEQUENCE [LARGE SCALE GENOMIC DNA]</scope>
    <source>
        <strain evidence="2">INRA-310</strain>
    </source>
</reference>
<evidence type="ECO:0000313" key="2">
    <source>
        <dbReference type="Proteomes" id="UP000018817"/>
    </source>
</evidence>
<accession>W2PH34</accession>
<dbReference type="RefSeq" id="XP_008915448.1">
    <property type="nucleotide sequence ID" value="XM_008917200.1"/>
</dbReference>
<evidence type="ECO:0000313" key="1">
    <source>
        <dbReference type="EMBL" id="ETM99289.1"/>
    </source>
</evidence>
<reference evidence="1 2" key="2">
    <citation type="submission" date="2013-11" db="EMBL/GenBank/DDBJ databases">
        <title>The Genome Sequence of Phytophthora parasitica INRA-310.</title>
        <authorList>
            <consortium name="The Broad Institute Genomics Platform"/>
            <person name="Russ C."/>
            <person name="Tyler B."/>
            <person name="Panabieres F."/>
            <person name="Shan W."/>
            <person name="Tripathy S."/>
            <person name="Grunwald N."/>
            <person name="Machado M."/>
            <person name="Johnson C.S."/>
            <person name="Arredondo F."/>
            <person name="Hong C."/>
            <person name="Coffey M."/>
            <person name="Young S.K."/>
            <person name="Zeng Q."/>
            <person name="Gargeya S."/>
            <person name="Fitzgerald M."/>
            <person name="Abouelleil A."/>
            <person name="Alvarado L."/>
            <person name="Chapman S.B."/>
            <person name="Gainer-Dewar J."/>
            <person name="Goldberg J."/>
            <person name="Griggs A."/>
            <person name="Gujja S."/>
            <person name="Hansen M."/>
            <person name="Howarth C."/>
            <person name="Imamovic A."/>
            <person name="Ireland A."/>
            <person name="Larimer J."/>
            <person name="McCowan C."/>
            <person name="Murphy C."/>
            <person name="Pearson M."/>
            <person name="Poon T.W."/>
            <person name="Priest M."/>
            <person name="Roberts A."/>
            <person name="Saif S."/>
            <person name="Shea T."/>
            <person name="Sykes S."/>
            <person name="Wortman J."/>
            <person name="Nusbaum C."/>
            <person name="Birren B."/>
        </authorList>
    </citation>
    <scope>NUCLEOTIDE SEQUENCE [LARGE SCALE GENOMIC DNA]</scope>
    <source>
        <strain evidence="1 2">INRA-310</strain>
    </source>
</reference>
<organism evidence="1 2">
    <name type="scientific">Phytophthora nicotianae (strain INRA-310)</name>
    <name type="common">Phytophthora parasitica</name>
    <dbReference type="NCBI Taxonomy" id="761204"/>
    <lineage>
        <taxon>Eukaryota</taxon>
        <taxon>Sar</taxon>
        <taxon>Stramenopiles</taxon>
        <taxon>Oomycota</taxon>
        <taxon>Peronosporomycetes</taxon>
        <taxon>Peronosporales</taxon>
        <taxon>Peronosporaceae</taxon>
        <taxon>Phytophthora</taxon>
    </lineage>
</organism>
<dbReference type="AlphaFoldDB" id="W2PH34"/>